<keyword evidence="1" id="KW-0175">Coiled coil</keyword>
<feature type="transmembrane region" description="Helical" evidence="2">
    <location>
        <begin position="89"/>
        <end position="113"/>
    </location>
</feature>
<feature type="coiled-coil region" evidence="1">
    <location>
        <begin position="258"/>
        <end position="303"/>
    </location>
</feature>
<proteinExistence type="predicted"/>
<keyword evidence="2" id="KW-1133">Transmembrane helix</keyword>
<reference evidence="3" key="1">
    <citation type="submission" date="2016-04" db="EMBL/GenBank/DDBJ databases">
        <authorList>
            <person name="Evans L.H."/>
            <person name="Alamgir A."/>
            <person name="Owens N."/>
            <person name="Weber N.D."/>
            <person name="Virtaneva K."/>
            <person name="Barbian K."/>
            <person name="Babar A."/>
            <person name="Rosenke K."/>
        </authorList>
    </citation>
    <scope>NUCLEOTIDE SEQUENCE</scope>
    <source>
        <strain evidence="3">86</strain>
    </source>
</reference>
<name>A0A212KFP6_9DELT</name>
<keyword evidence="2" id="KW-0472">Membrane</keyword>
<evidence type="ECO:0000256" key="1">
    <source>
        <dbReference type="SAM" id="Coils"/>
    </source>
</evidence>
<sequence length="350" mass="35866">MITDQIVFAFGWAPWSSIIAGAVTALALSVILAVLGVALGFTVVAPKADDPSSGLGIALGAWGGFSILVCTAGGGFVAGLLAGQRGIEIGFLTWAVTMLAAMAFSGLAVGIAVKMIGSAVKSVGSGAAGAAAALGKTAAEAASRIYDELKENIHLEVEAEKVSDTVLGVLRDTEVEQLQPEYLQKQMREAKEGFRSLLHQIALNPQATEEAISEFLGKAKSRLDSLTGNIDRNAAATALMNTRDIPRGEAEKMVDNAISAYDRVLEKARETLADAKDQVDEAKAQLAQLIAQAREKADSLASAAAKAALGSALALILAAGISMGAGYCGAANATAWIAAVGQVQSAVVIK</sequence>
<feature type="transmembrane region" description="Helical" evidence="2">
    <location>
        <begin position="57"/>
        <end position="83"/>
    </location>
</feature>
<protein>
    <recommendedName>
        <fullName evidence="4">CAP-Gly protein</fullName>
    </recommendedName>
</protein>
<evidence type="ECO:0000256" key="2">
    <source>
        <dbReference type="SAM" id="Phobius"/>
    </source>
</evidence>
<feature type="transmembrane region" description="Helical" evidence="2">
    <location>
        <begin position="18"/>
        <end position="45"/>
    </location>
</feature>
<evidence type="ECO:0000313" key="3">
    <source>
        <dbReference type="EMBL" id="SBW10365.1"/>
    </source>
</evidence>
<gene>
    <name evidence="3" type="ORF">KL86DPRO_60136</name>
</gene>
<dbReference type="AlphaFoldDB" id="A0A212KFP6"/>
<accession>A0A212KFP6</accession>
<keyword evidence="2" id="KW-0812">Transmembrane</keyword>
<evidence type="ECO:0008006" key="4">
    <source>
        <dbReference type="Google" id="ProtNLM"/>
    </source>
</evidence>
<dbReference type="EMBL" id="FLUQ01000006">
    <property type="protein sequence ID" value="SBW10365.1"/>
    <property type="molecule type" value="Genomic_DNA"/>
</dbReference>
<organism evidence="3">
    <name type="scientific">uncultured delta proteobacterium</name>
    <dbReference type="NCBI Taxonomy" id="34034"/>
    <lineage>
        <taxon>Bacteria</taxon>
        <taxon>Deltaproteobacteria</taxon>
        <taxon>environmental samples</taxon>
    </lineage>
</organism>